<gene>
    <name evidence="1" type="ORF">C1853_05215</name>
</gene>
<protein>
    <submittedName>
        <fullName evidence="1">Uncharacterized protein</fullName>
    </submittedName>
</protein>
<proteinExistence type="predicted"/>
<comment type="caution">
    <text evidence="1">The sequence shown here is derived from an EMBL/GenBank/DDBJ whole genome shotgun (WGS) entry which is preliminary data.</text>
</comment>
<evidence type="ECO:0000313" key="2">
    <source>
        <dbReference type="Proteomes" id="UP000253915"/>
    </source>
</evidence>
<organism evidence="1 2">
    <name type="scientific">Eggerthella lenta</name>
    <name type="common">Eubacterium lentum</name>
    <dbReference type="NCBI Taxonomy" id="84112"/>
    <lineage>
        <taxon>Bacteria</taxon>
        <taxon>Bacillati</taxon>
        <taxon>Actinomycetota</taxon>
        <taxon>Coriobacteriia</taxon>
        <taxon>Eggerthellales</taxon>
        <taxon>Eggerthellaceae</taxon>
        <taxon>Eggerthella</taxon>
    </lineage>
</organism>
<dbReference type="AlphaFoldDB" id="A0ABD7GKF6"/>
<dbReference type="EMBL" id="PPUQ01000005">
    <property type="protein sequence ID" value="RDC39667.1"/>
    <property type="molecule type" value="Genomic_DNA"/>
</dbReference>
<evidence type="ECO:0000313" key="1">
    <source>
        <dbReference type="EMBL" id="RDC39667.1"/>
    </source>
</evidence>
<dbReference type="Proteomes" id="UP000253915">
    <property type="component" value="Unassembled WGS sequence"/>
</dbReference>
<sequence>MPGDASPIISGMTNALPEDISCASCVWASRVDEDGLVECRRYPPEVYVLADGSALQLRPRIHPKDGCGEHGTYEPDG</sequence>
<reference evidence="1 2" key="1">
    <citation type="journal article" date="2018" name="Elife">
        <title>Discovery and characterization of a prevalent human gut bacterial enzyme sufficient for the inactivation of a family of plant toxins.</title>
        <authorList>
            <person name="Koppel N."/>
            <person name="Bisanz J.E."/>
            <person name="Pandelia M.E."/>
            <person name="Turnbaugh P.J."/>
            <person name="Balskus E.P."/>
        </authorList>
    </citation>
    <scope>NUCLEOTIDE SEQUENCE [LARGE SCALE GENOMIC DNA]</scope>
    <source>
        <strain evidence="1 2">16A</strain>
    </source>
</reference>
<name>A0ABD7GKF6_EGGLN</name>
<accession>A0ABD7GKF6</accession>
<dbReference type="RefSeq" id="WP_114526484.1">
    <property type="nucleotide sequence ID" value="NZ_CABMOO010000006.1"/>
</dbReference>